<dbReference type="InterPro" id="IPR037175">
    <property type="entry name" value="KFase_sf"/>
</dbReference>
<proteinExistence type="predicted"/>
<reference evidence="2 3" key="1">
    <citation type="submission" date="2019-03" db="EMBL/GenBank/DDBJ databases">
        <title>Deep-cultivation of Planctomycetes and their phenomic and genomic characterization uncovers novel biology.</title>
        <authorList>
            <person name="Wiegand S."/>
            <person name="Jogler M."/>
            <person name="Boedeker C."/>
            <person name="Pinto D."/>
            <person name="Vollmers J."/>
            <person name="Rivas-Marin E."/>
            <person name="Kohn T."/>
            <person name="Peeters S.H."/>
            <person name="Heuer A."/>
            <person name="Rast P."/>
            <person name="Oberbeckmann S."/>
            <person name="Bunk B."/>
            <person name="Jeske O."/>
            <person name="Meyerdierks A."/>
            <person name="Storesund J.E."/>
            <person name="Kallscheuer N."/>
            <person name="Luecker S."/>
            <person name="Lage O.M."/>
            <person name="Pohl T."/>
            <person name="Merkel B.J."/>
            <person name="Hornburger P."/>
            <person name="Mueller R.-W."/>
            <person name="Bruemmer F."/>
            <person name="Labrenz M."/>
            <person name="Spormann A.M."/>
            <person name="Op den Camp H."/>
            <person name="Overmann J."/>
            <person name="Amann R."/>
            <person name="Jetten M.S.M."/>
            <person name="Mascher T."/>
            <person name="Medema M.H."/>
            <person name="Devos D.P."/>
            <person name="Kaster A.-K."/>
            <person name="Ovreas L."/>
            <person name="Rohde M."/>
            <person name="Galperin M.Y."/>
            <person name="Jogler C."/>
        </authorList>
    </citation>
    <scope>NUCLEOTIDE SEQUENCE [LARGE SCALE GENOMIC DNA]</scope>
    <source>
        <strain evidence="2 3">Enr10</strain>
    </source>
</reference>
<evidence type="ECO:0000313" key="2">
    <source>
        <dbReference type="EMBL" id="QDT30687.1"/>
    </source>
</evidence>
<dbReference type="Gene3D" id="3.50.30.50">
    <property type="entry name" value="Putative cyclase"/>
    <property type="match status" value="1"/>
</dbReference>
<feature type="chain" id="PRO_5021783397" evidence="1">
    <location>
        <begin position="28"/>
        <end position="301"/>
    </location>
</feature>
<keyword evidence="1" id="KW-0732">Signal</keyword>
<evidence type="ECO:0000256" key="1">
    <source>
        <dbReference type="SAM" id="SignalP"/>
    </source>
</evidence>
<dbReference type="AlphaFoldDB" id="A0A517QGL2"/>
<accession>A0A517QGL2</accession>
<dbReference type="GO" id="GO:0004061">
    <property type="term" value="F:arylformamidase activity"/>
    <property type="evidence" value="ECO:0007669"/>
    <property type="project" value="InterPro"/>
</dbReference>
<dbReference type="Proteomes" id="UP000315647">
    <property type="component" value="Chromosome"/>
</dbReference>
<dbReference type="PANTHER" id="PTHR31118">
    <property type="entry name" value="CYCLASE-LIKE PROTEIN 2"/>
    <property type="match status" value="1"/>
</dbReference>
<dbReference type="RefSeq" id="WP_197997416.1">
    <property type="nucleotide sequence ID" value="NZ_CP037421.1"/>
</dbReference>
<protein>
    <submittedName>
        <fullName evidence="2">Cyclase</fullName>
    </submittedName>
</protein>
<dbReference type="SUPFAM" id="SSF102198">
    <property type="entry name" value="Putative cyclase"/>
    <property type="match status" value="1"/>
</dbReference>
<sequence length="301" mass="33332" precursor="true">MIQIHTTCRRRIAAVASLHLLVLPVLSGCGQESVSPVSEVAAADATENKTGESDLAQVYAVLQSKKFVDLTHAFEPGIPHWPGFPDETVKTIYWYDKRPGTLGEGFFAQLYCHVGQWGTHADPPAHFVKGGRTLDQIEVKEMILPLVLFDVHQAVKQNPDYTITLDDVRQWEAKHGPVPKGAFAVMRTDWSKRWPDQSAMHNKDKAGVAHYPGWSLEVLKYLYEDRGITASGHETTDTDPGVATTEDEYSLENYILSQNHYQIELLTNLDQVPEAGALAVVTFPKPKGGSGFPARVFAILP</sequence>
<feature type="signal peptide" evidence="1">
    <location>
        <begin position="1"/>
        <end position="27"/>
    </location>
</feature>
<dbReference type="EMBL" id="CP037421">
    <property type="protein sequence ID" value="QDT30687.1"/>
    <property type="molecule type" value="Genomic_DNA"/>
</dbReference>
<dbReference type="GO" id="GO:0019441">
    <property type="term" value="P:L-tryptophan catabolic process to kynurenine"/>
    <property type="evidence" value="ECO:0007669"/>
    <property type="project" value="InterPro"/>
</dbReference>
<evidence type="ECO:0000313" key="3">
    <source>
        <dbReference type="Proteomes" id="UP000315647"/>
    </source>
</evidence>
<dbReference type="PANTHER" id="PTHR31118:SF12">
    <property type="entry name" value="CYCLASE-LIKE PROTEIN 2"/>
    <property type="match status" value="1"/>
</dbReference>
<gene>
    <name evidence="2" type="ORF">Enr10x_60550</name>
</gene>
<name>A0A517QGL2_9PLAN</name>
<dbReference type="Pfam" id="PF04199">
    <property type="entry name" value="Cyclase"/>
    <property type="match status" value="1"/>
</dbReference>
<keyword evidence="3" id="KW-1185">Reference proteome</keyword>
<organism evidence="2 3">
    <name type="scientific">Gimesia panareensis</name>
    <dbReference type="NCBI Taxonomy" id="2527978"/>
    <lineage>
        <taxon>Bacteria</taxon>
        <taxon>Pseudomonadati</taxon>
        <taxon>Planctomycetota</taxon>
        <taxon>Planctomycetia</taxon>
        <taxon>Planctomycetales</taxon>
        <taxon>Planctomycetaceae</taxon>
        <taxon>Gimesia</taxon>
    </lineage>
</organism>
<dbReference type="InterPro" id="IPR007325">
    <property type="entry name" value="KFase/CYL"/>
</dbReference>